<reference evidence="3 4" key="1">
    <citation type="submission" date="2018-06" db="EMBL/GenBank/DDBJ databases">
        <title>A transcriptomic atlas of mushroom development highlights an independent origin of complex multicellularity.</title>
        <authorList>
            <consortium name="DOE Joint Genome Institute"/>
            <person name="Krizsan K."/>
            <person name="Almasi E."/>
            <person name="Merenyi Z."/>
            <person name="Sahu N."/>
            <person name="Viragh M."/>
            <person name="Koszo T."/>
            <person name="Mondo S."/>
            <person name="Kiss B."/>
            <person name="Balint B."/>
            <person name="Kues U."/>
            <person name="Barry K."/>
            <person name="Hegedus J.C."/>
            <person name="Henrissat B."/>
            <person name="Johnson J."/>
            <person name="Lipzen A."/>
            <person name="Ohm R."/>
            <person name="Nagy I."/>
            <person name="Pangilinan J."/>
            <person name="Yan J."/>
            <person name="Xiong Y."/>
            <person name="Grigoriev I.V."/>
            <person name="Hibbett D.S."/>
            <person name="Nagy L.G."/>
        </authorList>
    </citation>
    <scope>NUCLEOTIDE SEQUENCE [LARGE SCALE GENOMIC DNA]</scope>
    <source>
        <strain evidence="3 4">SZMC22713</strain>
    </source>
</reference>
<dbReference type="Proteomes" id="UP000294933">
    <property type="component" value="Unassembled WGS sequence"/>
</dbReference>
<dbReference type="EMBL" id="ML170273">
    <property type="protein sequence ID" value="TDL15499.1"/>
    <property type="molecule type" value="Genomic_DNA"/>
</dbReference>
<gene>
    <name evidence="3" type="ORF">BD410DRAFT_845149</name>
</gene>
<keyword evidence="4" id="KW-1185">Reference proteome</keyword>
<dbReference type="OrthoDB" id="5392716at2759"/>
<organism evidence="3 4">
    <name type="scientific">Rickenella mellea</name>
    <dbReference type="NCBI Taxonomy" id="50990"/>
    <lineage>
        <taxon>Eukaryota</taxon>
        <taxon>Fungi</taxon>
        <taxon>Dikarya</taxon>
        <taxon>Basidiomycota</taxon>
        <taxon>Agaricomycotina</taxon>
        <taxon>Agaricomycetes</taxon>
        <taxon>Hymenochaetales</taxon>
        <taxon>Rickenellaceae</taxon>
        <taxon>Rickenella</taxon>
    </lineage>
</organism>
<dbReference type="VEuPathDB" id="FungiDB:BD410DRAFT_845149"/>
<accession>A0A4Y7PLQ5</accession>
<feature type="compositionally biased region" description="Low complexity" evidence="1">
    <location>
        <begin position="17"/>
        <end position="28"/>
    </location>
</feature>
<dbReference type="AlphaFoldDB" id="A0A4Y7PLQ5"/>
<evidence type="ECO:0000313" key="3">
    <source>
        <dbReference type="EMBL" id="TDL15499.1"/>
    </source>
</evidence>
<evidence type="ECO:0000313" key="4">
    <source>
        <dbReference type="Proteomes" id="UP000294933"/>
    </source>
</evidence>
<dbReference type="STRING" id="50990.A0A4Y7PLQ5"/>
<dbReference type="PANTHER" id="PTHR46177">
    <property type="entry name" value="INTEGRASE CATALYTIC DOMAIN-CONTAINING PROTEIN"/>
    <property type="match status" value="1"/>
</dbReference>
<proteinExistence type="predicted"/>
<dbReference type="InterPro" id="IPR058913">
    <property type="entry name" value="Integrase_dom_put"/>
</dbReference>
<protein>
    <recommendedName>
        <fullName evidence="2">Integrase core domain-containing protein</fullName>
    </recommendedName>
</protein>
<dbReference type="Pfam" id="PF24764">
    <property type="entry name" value="rva_4"/>
    <property type="match status" value="1"/>
</dbReference>
<feature type="domain" description="Integrase core" evidence="2">
    <location>
        <begin position="186"/>
        <end position="346"/>
    </location>
</feature>
<dbReference type="PANTHER" id="PTHR46177:SF1">
    <property type="entry name" value="INTEGRASE CATALYTIC DOMAIN-CONTAINING PROTEIN"/>
    <property type="match status" value="1"/>
</dbReference>
<evidence type="ECO:0000256" key="1">
    <source>
        <dbReference type="SAM" id="MobiDB-lite"/>
    </source>
</evidence>
<sequence length="439" mass="48764">MAPGNPLLKGKTKGHTNNPSGSNGSNNGTWPEEDILKASLHQYAAEQLRQSERLQRLLKDHGLIISQALLKKLNRHFEVPTSRKPPPEDQAAQLVLEKMGDDGGGRRGPATIKTVLALEGHHIPRRLVRQVMRDNDDDGMNKHFPGARKIRRTALKSLGVFQEVNGDGHAKLDEQALRMGAGLGLPIYGLRDKFSGAILWLVVVPNDRLAVTIGHVYCDFIEAYGAIPLQLTVDKGSETGNMFAMQCGLRKAYAPELDNNQYPAFAALKSVHNTVIESCWKWLRDNRGVTLAEEVRHGQDDGILQAGIPLHVSLFRWLWPKVLQVELDAFTEYWNSHRIRSQAAKTMPSGAVPSHVFRCPEDFGGERLAVPVPKDAIDALRADLPTSREECMRWVSDNFDIAAEVVYEQIGKPQFSVTTAWAVFELMLAKLAVTVVPED</sequence>
<name>A0A4Y7PLQ5_9AGAM</name>
<feature type="region of interest" description="Disordered" evidence="1">
    <location>
        <begin position="1"/>
        <end position="31"/>
    </location>
</feature>
<evidence type="ECO:0000259" key="2">
    <source>
        <dbReference type="Pfam" id="PF24764"/>
    </source>
</evidence>